<dbReference type="Gene3D" id="3.30.1330.230">
    <property type="match status" value="1"/>
</dbReference>
<dbReference type="Gene3D" id="3.30.160.660">
    <property type="match status" value="1"/>
</dbReference>
<keyword evidence="3" id="KW-1185">Reference proteome</keyword>
<reference evidence="3" key="1">
    <citation type="journal article" date="2019" name="Int. J. Syst. Evol. Microbiol.">
        <title>The Global Catalogue of Microorganisms (GCM) 10K type strain sequencing project: providing services to taxonomists for standard genome sequencing and annotation.</title>
        <authorList>
            <consortium name="The Broad Institute Genomics Platform"/>
            <consortium name="The Broad Institute Genome Sequencing Center for Infectious Disease"/>
            <person name="Wu L."/>
            <person name="Ma J."/>
        </authorList>
    </citation>
    <scope>NUCLEOTIDE SEQUENCE [LARGE SCALE GENOMIC DNA]</scope>
    <source>
        <strain evidence="3">ICMP 6774ER</strain>
    </source>
</reference>
<accession>A0ABW4T4P8</accession>
<protein>
    <submittedName>
        <fullName evidence="2">YcaO-like family protein</fullName>
    </submittedName>
</protein>
<dbReference type="Pfam" id="PF02624">
    <property type="entry name" value="YcaO"/>
    <property type="match status" value="1"/>
</dbReference>
<evidence type="ECO:0000313" key="2">
    <source>
        <dbReference type="EMBL" id="MFD1936322.1"/>
    </source>
</evidence>
<evidence type="ECO:0000313" key="3">
    <source>
        <dbReference type="Proteomes" id="UP001597368"/>
    </source>
</evidence>
<dbReference type="EMBL" id="JBHUFV010000050">
    <property type="protein sequence ID" value="MFD1936322.1"/>
    <property type="molecule type" value="Genomic_DNA"/>
</dbReference>
<dbReference type="RefSeq" id="WP_379576493.1">
    <property type="nucleotide sequence ID" value="NZ_JBHUFV010000050.1"/>
</dbReference>
<dbReference type="PANTHER" id="PTHR37809:SF1">
    <property type="entry name" value="RIBOSOMAL PROTEIN S12 METHYLTHIOTRANSFERASE ACCESSORY FACTOR YCAO"/>
    <property type="match status" value="1"/>
</dbReference>
<organism evidence="2 3">
    <name type="scientific">Nonomuraea mangrovi</name>
    <dbReference type="NCBI Taxonomy" id="2316207"/>
    <lineage>
        <taxon>Bacteria</taxon>
        <taxon>Bacillati</taxon>
        <taxon>Actinomycetota</taxon>
        <taxon>Actinomycetes</taxon>
        <taxon>Streptosporangiales</taxon>
        <taxon>Streptosporangiaceae</taxon>
        <taxon>Nonomuraea</taxon>
    </lineage>
</organism>
<evidence type="ECO:0000259" key="1">
    <source>
        <dbReference type="PROSITE" id="PS51664"/>
    </source>
</evidence>
<comment type="caution">
    <text evidence="2">The sequence shown here is derived from an EMBL/GenBank/DDBJ whole genome shotgun (WGS) entry which is preliminary data.</text>
</comment>
<dbReference type="Proteomes" id="UP001597368">
    <property type="component" value="Unassembled WGS sequence"/>
</dbReference>
<feature type="domain" description="YcaO" evidence="1">
    <location>
        <begin position="29"/>
        <end position="362"/>
    </location>
</feature>
<gene>
    <name evidence="2" type="ORF">ACFSKW_33105</name>
</gene>
<sequence length="362" mass="38646">MEFVSSGTAEFPVHRCSVVAPSGELVAESLGKGRGEQSRASALFEAWQHLQHERGQAALPSDTSRVRVLPVAAVLAQRGIEGDEMLARLGRDFPSAAPACLLLEPLAEGGEPLWYPAFTRSPACRDHPIPGDDLRGYEPYLRYAYDSGTATGVTENEAVLHGLLEVVERDALSHALLDWYLGEAPVAAVPDEAALLLDITSDLGIPAYCALPFEAGDYPGVLGSGASLDPAYAVERAFTELGQSRFNMSLGVDRTLARRLESLRPWPLLDRCARVDPAPLLDRLTPAELRAGGSGEASVEGQIGTVLDALAAAGLSAYLFRWNPRGPGCPVVTVVVPGMDTFSMVHNAIPVLPTGRAMRRLT</sequence>
<dbReference type="PANTHER" id="PTHR37809">
    <property type="entry name" value="RIBOSOMAL PROTEIN S12 METHYLTHIOTRANSFERASE ACCESSORY FACTOR YCAO"/>
    <property type="match status" value="1"/>
</dbReference>
<dbReference type="PROSITE" id="PS51664">
    <property type="entry name" value="YCAO"/>
    <property type="match status" value="1"/>
</dbReference>
<name>A0ABW4T4P8_9ACTN</name>
<dbReference type="InterPro" id="IPR003776">
    <property type="entry name" value="YcaO-like_dom"/>
</dbReference>
<proteinExistence type="predicted"/>